<dbReference type="SMR" id="A0A0Q9X8S9"/>
<evidence type="ECO:0000256" key="1">
    <source>
        <dbReference type="ARBA" id="ARBA00004123"/>
    </source>
</evidence>
<dbReference type="InterPro" id="IPR050589">
    <property type="entry name" value="Ikaros_C2H2-ZF"/>
</dbReference>
<dbReference type="GO" id="GO:0003700">
    <property type="term" value="F:DNA-binding transcription factor activity"/>
    <property type="evidence" value="ECO:0007669"/>
    <property type="project" value="TreeGrafter"/>
</dbReference>
<dbReference type="eggNOG" id="KOG4132">
    <property type="taxonomic scope" value="Eukaryota"/>
</dbReference>
<dbReference type="GO" id="GO:0005634">
    <property type="term" value="C:nucleus"/>
    <property type="evidence" value="ECO:0007669"/>
    <property type="project" value="UniProtKB-SubCell"/>
</dbReference>
<keyword evidence="7" id="KW-0539">Nucleus</keyword>
<protein>
    <recommendedName>
        <fullName evidence="9">C2H2-type domain-containing protein</fullName>
    </recommendedName>
</protein>
<evidence type="ECO:0000256" key="2">
    <source>
        <dbReference type="ARBA" id="ARBA00022723"/>
    </source>
</evidence>
<dbReference type="PROSITE" id="PS50157">
    <property type="entry name" value="ZINC_FINGER_C2H2_2"/>
    <property type="match status" value="1"/>
</dbReference>
<sequence>MDLVKTEPEEVHGGDSPVYVVDLYMDIVKEDTEISPTKDNVEDMTIELESELPQDDENSQDDISYRMIGPPKVCSKCNKSWQPELVQHKCHVNDDLPFKCSICPEKFKFKQKLKEHEKSHLDSWNFKICLECGSVCKNVYFLMKHMRQHKHDKSKSINFKCNYCGDKSFKRKSQLESHMRLEHQCSVCRAVFDSKDKVKLHARCHLKRNLSPAEDIDCDRSAIRNIQYIPSGSSAQS</sequence>
<gene>
    <name evidence="10" type="primary">Dwil\GK16861</name>
    <name evidence="10" type="ORF">Dwil_GK16861</name>
</gene>
<dbReference type="PANTHER" id="PTHR24404">
    <property type="entry name" value="ZINC FINGER PROTEIN"/>
    <property type="match status" value="1"/>
</dbReference>
<comment type="subcellular location">
    <subcellularLocation>
        <location evidence="1">Nucleus</location>
    </subcellularLocation>
</comment>
<dbReference type="GO" id="GO:0006357">
    <property type="term" value="P:regulation of transcription by RNA polymerase II"/>
    <property type="evidence" value="ECO:0007669"/>
    <property type="project" value="TreeGrafter"/>
</dbReference>
<dbReference type="Pfam" id="PF00096">
    <property type="entry name" value="zf-C2H2"/>
    <property type="match status" value="2"/>
</dbReference>
<evidence type="ECO:0000313" key="10">
    <source>
        <dbReference type="EMBL" id="KRG00355.1"/>
    </source>
</evidence>
<keyword evidence="2" id="KW-0479">Metal-binding</keyword>
<dbReference type="EMBL" id="CH964291">
    <property type="protein sequence ID" value="KRG00355.1"/>
    <property type="molecule type" value="Genomic_DNA"/>
</dbReference>
<evidence type="ECO:0000313" key="11">
    <source>
        <dbReference type="Proteomes" id="UP000007798"/>
    </source>
</evidence>
<dbReference type="InterPro" id="IPR036236">
    <property type="entry name" value="Znf_C2H2_sf"/>
</dbReference>
<dbReference type="FunFam" id="3.30.160.60:FF:000145">
    <property type="entry name" value="Zinc finger protein 574"/>
    <property type="match status" value="1"/>
</dbReference>
<dbReference type="GO" id="GO:0000978">
    <property type="term" value="F:RNA polymerase II cis-regulatory region sequence-specific DNA binding"/>
    <property type="evidence" value="ECO:0007669"/>
    <property type="project" value="TreeGrafter"/>
</dbReference>
<dbReference type="PROSITE" id="PS00028">
    <property type="entry name" value="ZINC_FINGER_C2H2_1"/>
    <property type="match status" value="3"/>
</dbReference>
<dbReference type="PANTHER" id="PTHR24404:SF114">
    <property type="entry name" value="KLUMPFUSS, ISOFORM B-RELATED"/>
    <property type="match status" value="1"/>
</dbReference>
<reference evidence="10 11" key="1">
    <citation type="journal article" date="2007" name="Nature">
        <title>Evolution of genes and genomes on the Drosophila phylogeny.</title>
        <authorList>
            <consortium name="Drosophila 12 Genomes Consortium"/>
            <person name="Clark A.G."/>
            <person name="Eisen M.B."/>
            <person name="Smith D.R."/>
            <person name="Bergman C.M."/>
            <person name="Oliver B."/>
            <person name="Markow T.A."/>
            <person name="Kaufman T.C."/>
            <person name="Kellis M."/>
            <person name="Gelbart W."/>
            <person name="Iyer V.N."/>
            <person name="Pollard D.A."/>
            <person name="Sackton T.B."/>
            <person name="Larracuente A.M."/>
            <person name="Singh N.D."/>
            <person name="Abad J.P."/>
            <person name="Abt D.N."/>
            <person name="Adryan B."/>
            <person name="Aguade M."/>
            <person name="Akashi H."/>
            <person name="Anderson W.W."/>
            <person name="Aquadro C.F."/>
            <person name="Ardell D.H."/>
            <person name="Arguello R."/>
            <person name="Artieri C.G."/>
            <person name="Barbash D.A."/>
            <person name="Barker D."/>
            <person name="Barsanti P."/>
            <person name="Batterham P."/>
            <person name="Batzoglou S."/>
            <person name="Begun D."/>
            <person name="Bhutkar A."/>
            <person name="Blanco E."/>
            <person name="Bosak S.A."/>
            <person name="Bradley R.K."/>
            <person name="Brand A.D."/>
            <person name="Brent M.R."/>
            <person name="Brooks A.N."/>
            <person name="Brown R.H."/>
            <person name="Butlin R.K."/>
            <person name="Caggese C."/>
            <person name="Calvi B.R."/>
            <person name="Bernardo de Carvalho A."/>
            <person name="Caspi A."/>
            <person name="Castrezana S."/>
            <person name="Celniker S.E."/>
            <person name="Chang J.L."/>
            <person name="Chapple C."/>
            <person name="Chatterji S."/>
            <person name="Chinwalla A."/>
            <person name="Civetta A."/>
            <person name="Clifton S.W."/>
            <person name="Comeron J.M."/>
            <person name="Costello J.C."/>
            <person name="Coyne J.A."/>
            <person name="Daub J."/>
            <person name="David R.G."/>
            <person name="Delcher A.L."/>
            <person name="Delehaunty K."/>
            <person name="Do C.B."/>
            <person name="Ebling H."/>
            <person name="Edwards K."/>
            <person name="Eickbush T."/>
            <person name="Evans J.D."/>
            <person name="Filipski A."/>
            <person name="Findeiss S."/>
            <person name="Freyhult E."/>
            <person name="Fulton L."/>
            <person name="Fulton R."/>
            <person name="Garcia A.C."/>
            <person name="Gardiner A."/>
            <person name="Garfield D.A."/>
            <person name="Garvin B.E."/>
            <person name="Gibson G."/>
            <person name="Gilbert D."/>
            <person name="Gnerre S."/>
            <person name="Godfrey J."/>
            <person name="Good R."/>
            <person name="Gotea V."/>
            <person name="Gravely B."/>
            <person name="Greenberg A.J."/>
            <person name="Griffiths-Jones S."/>
            <person name="Gross S."/>
            <person name="Guigo R."/>
            <person name="Gustafson E.A."/>
            <person name="Haerty W."/>
            <person name="Hahn M.W."/>
            <person name="Halligan D.L."/>
            <person name="Halpern A.L."/>
            <person name="Halter G.M."/>
            <person name="Han M.V."/>
            <person name="Heger A."/>
            <person name="Hillier L."/>
            <person name="Hinrichs A.S."/>
            <person name="Holmes I."/>
            <person name="Hoskins R.A."/>
            <person name="Hubisz M.J."/>
            <person name="Hultmark D."/>
            <person name="Huntley M.A."/>
            <person name="Jaffe D.B."/>
            <person name="Jagadeeshan S."/>
            <person name="Jeck W.R."/>
            <person name="Johnson J."/>
            <person name="Jones C.D."/>
            <person name="Jordan W.C."/>
            <person name="Karpen G.H."/>
            <person name="Kataoka E."/>
            <person name="Keightley P.D."/>
            <person name="Kheradpour P."/>
            <person name="Kirkness E.F."/>
            <person name="Koerich L.B."/>
            <person name="Kristiansen K."/>
            <person name="Kudrna D."/>
            <person name="Kulathinal R.J."/>
            <person name="Kumar S."/>
            <person name="Kwok R."/>
            <person name="Lander E."/>
            <person name="Langley C.H."/>
            <person name="Lapoint R."/>
            <person name="Lazzaro B.P."/>
            <person name="Lee S.J."/>
            <person name="Levesque L."/>
            <person name="Li R."/>
            <person name="Lin C.F."/>
            <person name="Lin M.F."/>
            <person name="Lindblad-Toh K."/>
            <person name="Llopart A."/>
            <person name="Long M."/>
            <person name="Low L."/>
            <person name="Lozovsky E."/>
            <person name="Lu J."/>
            <person name="Luo M."/>
            <person name="Machado C.A."/>
            <person name="Makalowski W."/>
            <person name="Marzo M."/>
            <person name="Matsuda M."/>
            <person name="Matzkin L."/>
            <person name="McAllister B."/>
            <person name="McBride C.S."/>
            <person name="McKernan B."/>
            <person name="McKernan K."/>
            <person name="Mendez-Lago M."/>
            <person name="Minx P."/>
            <person name="Mollenhauer M.U."/>
            <person name="Montooth K."/>
            <person name="Mount S.M."/>
            <person name="Mu X."/>
            <person name="Myers E."/>
            <person name="Negre B."/>
            <person name="Newfeld S."/>
            <person name="Nielsen R."/>
            <person name="Noor M.A."/>
            <person name="O'Grady P."/>
            <person name="Pachter L."/>
            <person name="Papaceit M."/>
            <person name="Parisi M.J."/>
            <person name="Parisi M."/>
            <person name="Parts L."/>
            <person name="Pedersen J.S."/>
            <person name="Pesole G."/>
            <person name="Phillippy A.M."/>
            <person name="Ponting C.P."/>
            <person name="Pop M."/>
            <person name="Porcelli D."/>
            <person name="Powell J.R."/>
            <person name="Prohaska S."/>
            <person name="Pruitt K."/>
            <person name="Puig M."/>
            <person name="Quesneville H."/>
            <person name="Ram K.R."/>
            <person name="Rand D."/>
            <person name="Rasmussen M.D."/>
            <person name="Reed L.K."/>
            <person name="Reenan R."/>
            <person name="Reily A."/>
            <person name="Remington K.A."/>
            <person name="Rieger T.T."/>
            <person name="Ritchie M.G."/>
            <person name="Robin C."/>
            <person name="Rogers Y.H."/>
            <person name="Rohde C."/>
            <person name="Rozas J."/>
            <person name="Rubenfield M.J."/>
            <person name="Ruiz A."/>
            <person name="Russo S."/>
            <person name="Salzberg S.L."/>
            <person name="Sanchez-Gracia A."/>
            <person name="Saranga D.J."/>
            <person name="Sato H."/>
            <person name="Schaeffer S.W."/>
            <person name="Schatz M.C."/>
            <person name="Schlenke T."/>
            <person name="Schwartz R."/>
            <person name="Segarra C."/>
            <person name="Singh R.S."/>
            <person name="Sirot L."/>
            <person name="Sirota M."/>
            <person name="Sisneros N.B."/>
            <person name="Smith C.D."/>
            <person name="Smith T.F."/>
            <person name="Spieth J."/>
            <person name="Stage D.E."/>
            <person name="Stark A."/>
            <person name="Stephan W."/>
            <person name="Strausberg R.L."/>
            <person name="Strempel S."/>
            <person name="Sturgill D."/>
            <person name="Sutton G."/>
            <person name="Sutton G.G."/>
            <person name="Tao W."/>
            <person name="Teichmann S."/>
            <person name="Tobari Y.N."/>
            <person name="Tomimura Y."/>
            <person name="Tsolas J.M."/>
            <person name="Valente V.L."/>
            <person name="Venter E."/>
            <person name="Venter J.C."/>
            <person name="Vicario S."/>
            <person name="Vieira F.G."/>
            <person name="Vilella A.J."/>
            <person name="Villasante A."/>
            <person name="Walenz B."/>
            <person name="Wang J."/>
            <person name="Wasserman M."/>
            <person name="Watts T."/>
            <person name="Wilson D."/>
            <person name="Wilson R.K."/>
            <person name="Wing R.A."/>
            <person name="Wolfner M.F."/>
            <person name="Wong A."/>
            <person name="Wong G.K."/>
            <person name="Wu C.I."/>
            <person name="Wu G."/>
            <person name="Yamamoto D."/>
            <person name="Yang H.P."/>
            <person name="Yang S.P."/>
            <person name="Yorke J.A."/>
            <person name="Yoshida K."/>
            <person name="Zdobnov E."/>
            <person name="Zhang P."/>
            <person name="Zhang Y."/>
            <person name="Zimin A.V."/>
            <person name="Baldwin J."/>
            <person name="Abdouelleil A."/>
            <person name="Abdulkadir J."/>
            <person name="Abebe A."/>
            <person name="Abera B."/>
            <person name="Abreu J."/>
            <person name="Acer S.C."/>
            <person name="Aftuck L."/>
            <person name="Alexander A."/>
            <person name="An P."/>
            <person name="Anderson E."/>
            <person name="Anderson S."/>
            <person name="Arachi H."/>
            <person name="Azer M."/>
            <person name="Bachantsang P."/>
            <person name="Barry A."/>
            <person name="Bayul T."/>
            <person name="Berlin A."/>
            <person name="Bessette D."/>
            <person name="Bloom T."/>
            <person name="Blye J."/>
            <person name="Boguslavskiy L."/>
            <person name="Bonnet C."/>
            <person name="Boukhgalter B."/>
            <person name="Bourzgui I."/>
            <person name="Brown A."/>
            <person name="Cahill P."/>
            <person name="Channer S."/>
            <person name="Cheshatsang Y."/>
            <person name="Chuda L."/>
            <person name="Citroen M."/>
            <person name="Collymore A."/>
            <person name="Cooke P."/>
            <person name="Costello M."/>
            <person name="D'Aco K."/>
            <person name="Daza R."/>
            <person name="De Haan G."/>
            <person name="DeGray S."/>
            <person name="DeMaso C."/>
            <person name="Dhargay N."/>
            <person name="Dooley K."/>
            <person name="Dooley E."/>
            <person name="Doricent M."/>
            <person name="Dorje P."/>
            <person name="Dorjee K."/>
            <person name="Dupes A."/>
            <person name="Elong R."/>
            <person name="Falk J."/>
            <person name="Farina A."/>
            <person name="Faro S."/>
            <person name="Ferguson D."/>
            <person name="Fisher S."/>
            <person name="Foley C.D."/>
            <person name="Franke A."/>
            <person name="Friedrich D."/>
            <person name="Gadbois L."/>
            <person name="Gearin G."/>
            <person name="Gearin C.R."/>
            <person name="Giannoukos G."/>
            <person name="Goode T."/>
            <person name="Graham J."/>
            <person name="Grandbois E."/>
            <person name="Grewal S."/>
            <person name="Gyaltsen K."/>
            <person name="Hafez N."/>
            <person name="Hagos B."/>
            <person name="Hall J."/>
            <person name="Henson C."/>
            <person name="Hollinger A."/>
            <person name="Honan T."/>
            <person name="Huard M.D."/>
            <person name="Hughes L."/>
            <person name="Hurhula B."/>
            <person name="Husby M.E."/>
            <person name="Kamat A."/>
            <person name="Kanga B."/>
            <person name="Kashin S."/>
            <person name="Khazanovich D."/>
            <person name="Kisner P."/>
            <person name="Lance K."/>
            <person name="Lara M."/>
            <person name="Lee W."/>
            <person name="Lennon N."/>
            <person name="Letendre F."/>
            <person name="LeVine R."/>
            <person name="Lipovsky A."/>
            <person name="Liu X."/>
            <person name="Liu J."/>
            <person name="Liu S."/>
            <person name="Lokyitsang T."/>
            <person name="Lokyitsang Y."/>
            <person name="Lubonja R."/>
            <person name="Lui A."/>
            <person name="MacDonald P."/>
            <person name="Magnisalis V."/>
            <person name="Maru K."/>
            <person name="Matthews C."/>
            <person name="McCusker W."/>
            <person name="McDonough S."/>
            <person name="Mehta T."/>
            <person name="Meldrim J."/>
            <person name="Meneus L."/>
            <person name="Mihai O."/>
            <person name="Mihalev A."/>
            <person name="Mihova T."/>
            <person name="Mittelman R."/>
            <person name="Mlenga V."/>
            <person name="Montmayeur A."/>
            <person name="Mulrain L."/>
            <person name="Navidi A."/>
            <person name="Naylor J."/>
            <person name="Negash T."/>
            <person name="Nguyen T."/>
            <person name="Nguyen N."/>
            <person name="Nicol R."/>
            <person name="Norbu C."/>
            <person name="Norbu N."/>
            <person name="Novod N."/>
            <person name="O'Neill B."/>
            <person name="Osman S."/>
            <person name="Markiewicz E."/>
            <person name="Oyono O.L."/>
            <person name="Patti C."/>
            <person name="Phunkhang P."/>
            <person name="Pierre F."/>
            <person name="Priest M."/>
            <person name="Raghuraman S."/>
            <person name="Rege F."/>
            <person name="Reyes R."/>
            <person name="Rise C."/>
            <person name="Rogov P."/>
            <person name="Ross K."/>
            <person name="Ryan E."/>
            <person name="Settipalli S."/>
            <person name="Shea T."/>
            <person name="Sherpa N."/>
            <person name="Shi L."/>
            <person name="Shih D."/>
            <person name="Sparrow T."/>
            <person name="Spaulding J."/>
            <person name="Stalker J."/>
            <person name="Stange-Thomann N."/>
            <person name="Stavropoulos S."/>
            <person name="Stone C."/>
            <person name="Strader C."/>
            <person name="Tesfaye S."/>
            <person name="Thomson T."/>
            <person name="Thoulutsang Y."/>
            <person name="Thoulutsang D."/>
            <person name="Topham K."/>
            <person name="Topping I."/>
            <person name="Tsamla T."/>
            <person name="Vassiliev H."/>
            <person name="Vo A."/>
            <person name="Wangchuk T."/>
            <person name="Wangdi T."/>
            <person name="Weiand M."/>
            <person name="Wilkinson J."/>
            <person name="Wilson A."/>
            <person name="Yadav S."/>
            <person name="Young G."/>
            <person name="Yu Q."/>
            <person name="Zembek L."/>
            <person name="Zhong D."/>
            <person name="Zimmer A."/>
            <person name="Zwirko Z."/>
            <person name="Jaffe D.B."/>
            <person name="Alvarez P."/>
            <person name="Brockman W."/>
            <person name="Butler J."/>
            <person name="Chin C."/>
            <person name="Gnerre S."/>
            <person name="Grabherr M."/>
            <person name="Kleber M."/>
            <person name="Mauceli E."/>
            <person name="MacCallum I."/>
        </authorList>
    </citation>
    <scope>NUCLEOTIDE SEQUENCE [LARGE SCALE GENOMIC DNA]</scope>
    <source>
        <strain evidence="11">Tucson 14030-0811.24</strain>
    </source>
</reference>
<evidence type="ECO:0000256" key="3">
    <source>
        <dbReference type="ARBA" id="ARBA00022737"/>
    </source>
</evidence>
<evidence type="ECO:0000256" key="5">
    <source>
        <dbReference type="ARBA" id="ARBA00022833"/>
    </source>
</evidence>
<dbReference type="SUPFAM" id="SSF57667">
    <property type="entry name" value="beta-beta-alpha zinc fingers"/>
    <property type="match status" value="2"/>
</dbReference>
<evidence type="ECO:0000259" key="9">
    <source>
        <dbReference type="PROSITE" id="PS50157"/>
    </source>
</evidence>
<dbReference type="GO" id="GO:0008270">
    <property type="term" value="F:zinc ion binding"/>
    <property type="evidence" value="ECO:0007669"/>
    <property type="project" value="UniProtKB-KW"/>
</dbReference>
<keyword evidence="4 8" id="KW-0863">Zinc-finger</keyword>
<evidence type="ECO:0000256" key="7">
    <source>
        <dbReference type="ARBA" id="ARBA00023242"/>
    </source>
</evidence>
<accession>A0A0Q9X8S9</accession>
<organism evidence="10 11">
    <name type="scientific">Drosophila willistoni</name>
    <name type="common">Fruit fly</name>
    <dbReference type="NCBI Taxonomy" id="7260"/>
    <lineage>
        <taxon>Eukaryota</taxon>
        <taxon>Metazoa</taxon>
        <taxon>Ecdysozoa</taxon>
        <taxon>Arthropoda</taxon>
        <taxon>Hexapoda</taxon>
        <taxon>Insecta</taxon>
        <taxon>Pterygota</taxon>
        <taxon>Neoptera</taxon>
        <taxon>Endopterygota</taxon>
        <taxon>Diptera</taxon>
        <taxon>Brachycera</taxon>
        <taxon>Muscomorpha</taxon>
        <taxon>Ephydroidea</taxon>
        <taxon>Drosophilidae</taxon>
        <taxon>Drosophila</taxon>
        <taxon>Sophophora</taxon>
    </lineage>
</organism>
<keyword evidence="3" id="KW-0677">Repeat</keyword>
<dbReference type="InParanoid" id="A0A0Q9X8S9"/>
<feature type="domain" description="C2H2-type" evidence="9">
    <location>
        <begin position="98"/>
        <end position="120"/>
    </location>
</feature>
<proteinExistence type="predicted"/>
<keyword evidence="6" id="KW-0238">DNA-binding</keyword>
<dbReference type="Gene3D" id="3.30.160.60">
    <property type="entry name" value="Classic Zinc Finger"/>
    <property type="match status" value="2"/>
</dbReference>
<name>A0A0Q9X8S9_DROWI</name>
<evidence type="ECO:0000256" key="6">
    <source>
        <dbReference type="ARBA" id="ARBA00023125"/>
    </source>
</evidence>
<evidence type="ECO:0000256" key="8">
    <source>
        <dbReference type="PROSITE-ProRule" id="PRU00042"/>
    </source>
</evidence>
<keyword evidence="5" id="KW-0862">Zinc</keyword>
<evidence type="ECO:0000256" key="4">
    <source>
        <dbReference type="ARBA" id="ARBA00022771"/>
    </source>
</evidence>
<keyword evidence="11" id="KW-1185">Reference proteome</keyword>
<dbReference type="SMART" id="SM00355">
    <property type="entry name" value="ZnF_C2H2"/>
    <property type="match status" value="4"/>
</dbReference>
<dbReference type="OrthoDB" id="7855783at2759"/>
<dbReference type="InterPro" id="IPR013087">
    <property type="entry name" value="Znf_C2H2_type"/>
</dbReference>
<dbReference type="Proteomes" id="UP000007798">
    <property type="component" value="Unassembled WGS sequence"/>
</dbReference>
<dbReference type="AlphaFoldDB" id="A0A0Q9X8S9"/>